<reference evidence="1" key="1">
    <citation type="submission" date="2021-01" db="EMBL/GenBank/DDBJ databases">
        <title>Marivirga sp. nov., isolated from intertidal surface sediments.</title>
        <authorList>
            <person name="Zhang M."/>
        </authorList>
    </citation>
    <scope>NUCLEOTIDE SEQUENCE</scope>
    <source>
        <strain evidence="1">SM1354</strain>
    </source>
</reference>
<evidence type="ECO:0008006" key="3">
    <source>
        <dbReference type="Google" id="ProtNLM"/>
    </source>
</evidence>
<proteinExistence type="predicted"/>
<protein>
    <recommendedName>
        <fullName evidence="3">BioF2-like acetyltransferase domain-containing protein</fullName>
    </recommendedName>
</protein>
<organism evidence="1 2">
    <name type="scientific">Marivirga atlantica</name>
    <dbReference type="NCBI Taxonomy" id="1548457"/>
    <lineage>
        <taxon>Bacteria</taxon>
        <taxon>Pseudomonadati</taxon>
        <taxon>Bacteroidota</taxon>
        <taxon>Cytophagia</taxon>
        <taxon>Cytophagales</taxon>
        <taxon>Marivirgaceae</taxon>
        <taxon>Marivirga</taxon>
    </lineage>
</organism>
<accession>A0A937ALZ9</accession>
<dbReference type="Proteomes" id="UP000642920">
    <property type="component" value="Unassembled WGS sequence"/>
</dbReference>
<dbReference type="InterPro" id="IPR016181">
    <property type="entry name" value="Acyl_CoA_acyltransferase"/>
</dbReference>
<evidence type="ECO:0000313" key="2">
    <source>
        <dbReference type="Proteomes" id="UP000642920"/>
    </source>
</evidence>
<dbReference type="Gene3D" id="3.40.630.30">
    <property type="match status" value="1"/>
</dbReference>
<gene>
    <name evidence="1" type="ORF">JKP34_07795</name>
</gene>
<dbReference type="EMBL" id="JAERQG010000002">
    <property type="protein sequence ID" value="MBL0765147.1"/>
    <property type="molecule type" value="Genomic_DNA"/>
</dbReference>
<name>A0A937ALZ9_9BACT</name>
<dbReference type="SUPFAM" id="SSF55729">
    <property type="entry name" value="Acyl-CoA N-acyltransferases (Nat)"/>
    <property type="match status" value="1"/>
</dbReference>
<evidence type="ECO:0000313" key="1">
    <source>
        <dbReference type="EMBL" id="MBL0765147.1"/>
    </source>
</evidence>
<dbReference type="RefSeq" id="WP_201919501.1">
    <property type="nucleotide sequence ID" value="NZ_JAERQG010000002.1"/>
</dbReference>
<sequence length="306" mass="36620">MRQKYQIFEEWPETEIEDQFQFSLFSRQQYWKNHLEEEQILPLSLKQDGQLKAFFCFQINENTLQTPVKAPYFEPYLFDKSSLYECLLIIKEYLEKHYTTAQLVFTFPSSFNIQPILLENSFQITDVAISHYLSVSKEQTFMEQMLGKGASRKRRKLRQLLEEDYLVEHVARHEFAKYYKILAQWRKEQNHRNIISYEHMLKQYQSFPDQYHMLKVNRYFKTIGLAIFIKEKPETYYTYILLKDAQIKEDINLLLWHALYQKAQKEDISIIEMGTSMLANGKINKGLAVYKSAIGGIITKKYTLKC</sequence>
<keyword evidence="2" id="KW-1185">Reference proteome</keyword>
<comment type="caution">
    <text evidence="1">The sequence shown here is derived from an EMBL/GenBank/DDBJ whole genome shotgun (WGS) entry which is preliminary data.</text>
</comment>
<dbReference type="AlphaFoldDB" id="A0A937ALZ9"/>